<dbReference type="EMBL" id="SLVX01000004">
    <property type="protein sequence ID" value="TCN46340.1"/>
    <property type="molecule type" value="Genomic_DNA"/>
</dbReference>
<reference evidence="1 2" key="1">
    <citation type="submission" date="2019-03" db="EMBL/GenBank/DDBJ databases">
        <title>Genomic Encyclopedia of Type Strains, Phase IV (KMG-IV): sequencing the most valuable type-strain genomes for metagenomic binning, comparative biology and taxonomic classification.</title>
        <authorList>
            <person name="Goeker M."/>
        </authorList>
    </citation>
    <scope>NUCLEOTIDE SEQUENCE [LARGE SCALE GENOMIC DNA]</scope>
    <source>
        <strain evidence="1 2">DSM 18401</strain>
    </source>
</reference>
<sequence length="302" mass="34443">MSTNQPRNHHYIPQFYLRNFAVDEEKKKLFTVMRRGHLAVWAQRAIRSIGFERDLYVHMVDGAPISVETEINSNVETPISKSDTWVKIASGQTEQLDISDKPILYALIRHLEARTPHYFRTVLELADLAGNPESDIPFSDEERKMYAEIRRDPEAAKEAFNQMSASLDWTQRDYRKAAVSVLRTRVPLKTSTKPVHAVGVPAPPASYLPYPGQTPFQLLLALNRTTIATLIFGDFDNAFTNEICADDVALGFNRNVVGQFCHFDSVTHLITDRHGLTADMTWAPYELVSDTERKITYRRRSS</sequence>
<organism evidence="1 2">
    <name type="scientific">Shinella granuli</name>
    <dbReference type="NCBI Taxonomy" id="323621"/>
    <lineage>
        <taxon>Bacteria</taxon>
        <taxon>Pseudomonadati</taxon>
        <taxon>Pseudomonadota</taxon>
        <taxon>Alphaproteobacteria</taxon>
        <taxon>Hyphomicrobiales</taxon>
        <taxon>Rhizobiaceae</taxon>
        <taxon>Shinella</taxon>
    </lineage>
</organism>
<evidence type="ECO:0000313" key="2">
    <source>
        <dbReference type="Proteomes" id="UP000295351"/>
    </source>
</evidence>
<comment type="caution">
    <text evidence="1">The sequence shown here is derived from an EMBL/GenBank/DDBJ whole genome shotgun (WGS) entry which is preliminary data.</text>
</comment>
<proteinExistence type="predicted"/>
<dbReference type="AlphaFoldDB" id="A0A4V2RJ04"/>
<gene>
    <name evidence="1" type="ORF">EV665_10411</name>
</gene>
<dbReference type="Pfam" id="PF14022">
    <property type="entry name" value="DUF4238"/>
    <property type="match status" value="1"/>
</dbReference>
<dbReference type="Proteomes" id="UP000295351">
    <property type="component" value="Unassembled WGS sequence"/>
</dbReference>
<name>A0A4V2RJ04_SHIGR</name>
<protein>
    <submittedName>
        <fullName evidence="1">Uncharacterized protein DUF4238</fullName>
    </submittedName>
</protein>
<dbReference type="InterPro" id="IPR025332">
    <property type="entry name" value="DUF4238"/>
</dbReference>
<evidence type="ECO:0000313" key="1">
    <source>
        <dbReference type="EMBL" id="TCN46340.1"/>
    </source>
</evidence>
<dbReference type="RefSeq" id="WP_162853014.1">
    <property type="nucleotide sequence ID" value="NZ_BAABEI010000012.1"/>
</dbReference>
<keyword evidence="2" id="KW-1185">Reference proteome</keyword>
<accession>A0A4V2RJ04</accession>